<dbReference type="Proteomes" id="UP000234956">
    <property type="component" value="Unassembled WGS sequence"/>
</dbReference>
<accession>A0A2I0UVZ7</accession>
<name>A0A2I0UVZ7_9BACI</name>
<organism evidence="1 2">
    <name type="scientific">Lysinibacillus fusiformis</name>
    <dbReference type="NCBI Taxonomy" id="28031"/>
    <lineage>
        <taxon>Bacteria</taxon>
        <taxon>Bacillati</taxon>
        <taxon>Bacillota</taxon>
        <taxon>Bacilli</taxon>
        <taxon>Bacillales</taxon>
        <taxon>Bacillaceae</taxon>
        <taxon>Lysinibacillus</taxon>
    </lineage>
</organism>
<proteinExistence type="predicted"/>
<reference evidence="1 2" key="1">
    <citation type="submission" date="2017-10" db="EMBL/GenBank/DDBJ databases">
        <title>Draft genome of Lysinibacillus fusiformis strain Juneja, a laboratory-derived pathogen of Drosophila melanogaster.</title>
        <authorList>
            <person name="Smith B.R."/>
            <person name="Unckless R.L."/>
        </authorList>
    </citation>
    <scope>NUCLEOTIDE SEQUENCE [LARGE SCALE GENOMIC DNA]</scope>
    <source>
        <strain evidence="1 2">Juneja</strain>
    </source>
</reference>
<sequence length="176" mass="20406">MLNEQIPSIPWLQLTTPYGRGTAIPQLIEQEQYIELAELVEHQGTLWQVTPWALLVLLKKLASKNTGDVSVQEVELYLAVAHAISEDYLDPSYSVQTMQELLDVKYLWMDHEENDELEWEEETPKGYEQKAFVSYYYFSYILLQEAVPIFAAVIAHNKETADRLTELLTLLQQLDK</sequence>
<evidence type="ECO:0000313" key="1">
    <source>
        <dbReference type="EMBL" id="PKU50172.1"/>
    </source>
</evidence>
<dbReference type="AlphaFoldDB" id="A0A2I0UVZ7"/>
<dbReference type="RefSeq" id="WP_058845205.1">
    <property type="nucleotide sequence ID" value="NZ_PDFK01000009.1"/>
</dbReference>
<comment type="caution">
    <text evidence="1">The sequence shown here is derived from an EMBL/GenBank/DDBJ whole genome shotgun (WGS) entry which is preliminary data.</text>
</comment>
<gene>
    <name evidence="1" type="ORF">CRI88_20295</name>
</gene>
<protein>
    <submittedName>
        <fullName evidence="1">Uncharacterized protein</fullName>
    </submittedName>
</protein>
<evidence type="ECO:0000313" key="2">
    <source>
        <dbReference type="Proteomes" id="UP000234956"/>
    </source>
</evidence>
<dbReference type="EMBL" id="PDFK01000009">
    <property type="protein sequence ID" value="PKU50172.1"/>
    <property type="molecule type" value="Genomic_DNA"/>
</dbReference>